<evidence type="ECO:0000313" key="3">
    <source>
        <dbReference type="Proteomes" id="UP000231019"/>
    </source>
</evidence>
<feature type="transmembrane region" description="Helical" evidence="1">
    <location>
        <begin position="12"/>
        <end position="38"/>
    </location>
</feature>
<feature type="transmembrane region" description="Helical" evidence="1">
    <location>
        <begin position="231"/>
        <end position="252"/>
    </location>
</feature>
<dbReference type="PANTHER" id="PTHR37305">
    <property type="entry name" value="INTEGRAL MEMBRANE PROTEIN-RELATED"/>
    <property type="match status" value="1"/>
</dbReference>
<name>A0A2M7FZ76_9BACT</name>
<organism evidence="2 3">
    <name type="scientific">bacterium (Candidatus Blackallbacteria) CG17_big_fil_post_rev_8_21_14_2_50_48_46</name>
    <dbReference type="NCBI Taxonomy" id="2014261"/>
    <lineage>
        <taxon>Bacteria</taxon>
        <taxon>Candidatus Blackallbacteria</taxon>
    </lineage>
</organism>
<keyword evidence="1" id="KW-0812">Transmembrane</keyword>
<dbReference type="AlphaFoldDB" id="A0A2M7FZ76"/>
<feature type="transmembrane region" description="Helical" evidence="1">
    <location>
        <begin position="177"/>
        <end position="196"/>
    </location>
</feature>
<keyword evidence="1" id="KW-0472">Membrane</keyword>
<dbReference type="Pfam" id="PF12730">
    <property type="entry name" value="ABC2_membrane_4"/>
    <property type="match status" value="1"/>
</dbReference>
<sequence>MRLLSIELRKIVWYRAFWISALAYLVLMPLLFISMANFKIEVGAKTSIGLNFYLFPDVWHHAAYMASWFNLLLYFFVILLVTNEFQFRTLRQNIIDGLSRSEVLIGKLLLLLLFTLVSTLLVAVVAFGCGLAYGNGFDPATAFDKINYLALFFLQCYATLIFALFLSLLVQKQGLTIIVYLFYSLVIEPVLHYRILPQGWGEYLPMKIISELIPNPLPALLGLGVTRTVELQTILIALGYMVLMVVASWGWLHWRDL</sequence>
<protein>
    <submittedName>
        <fullName evidence="2">Uncharacterized protein</fullName>
    </submittedName>
</protein>
<comment type="caution">
    <text evidence="2">The sequence shown here is derived from an EMBL/GenBank/DDBJ whole genome shotgun (WGS) entry which is preliminary data.</text>
</comment>
<feature type="transmembrane region" description="Helical" evidence="1">
    <location>
        <begin position="58"/>
        <end position="81"/>
    </location>
</feature>
<keyword evidence="1" id="KW-1133">Transmembrane helix</keyword>
<feature type="transmembrane region" description="Helical" evidence="1">
    <location>
        <begin position="146"/>
        <end position="170"/>
    </location>
</feature>
<dbReference type="PANTHER" id="PTHR37305:SF1">
    <property type="entry name" value="MEMBRANE PROTEIN"/>
    <property type="match status" value="1"/>
</dbReference>
<proteinExistence type="predicted"/>
<evidence type="ECO:0000313" key="2">
    <source>
        <dbReference type="EMBL" id="PIW14608.1"/>
    </source>
</evidence>
<dbReference type="EMBL" id="PFFQ01000059">
    <property type="protein sequence ID" value="PIW14608.1"/>
    <property type="molecule type" value="Genomic_DNA"/>
</dbReference>
<feature type="transmembrane region" description="Helical" evidence="1">
    <location>
        <begin position="108"/>
        <end position="134"/>
    </location>
</feature>
<dbReference type="Proteomes" id="UP000231019">
    <property type="component" value="Unassembled WGS sequence"/>
</dbReference>
<accession>A0A2M7FZ76</accession>
<reference evidence="2 3" key="1">
    <citation type="submission" date="2017-09" db="EMBL/GenBank/DDBJ databases">
        <title>Depth-based differentiation of microbial function through sediment-hosted aquifers and enrichment of novel symbionts in the deep terrestrial subsurface.</title>
        <authorList>
            <person name="Probst A.J."/>
            <person name="Ladd B."/>
            <person name="Jarett J.K."/>
            <person name="Geller-Mcgrath D.E."/>
            <person name="Sieber C.M."/>
            <person name="Emerson J.B."/>
            <person name="Anantharaman K."/>
            <person name="Thomas B.C."/>
            <person name="Malmstrom R."/>
            <person name="Stieglmeier M."/>
            <person name="Klingl A."/>
            <person name="Woyke T."/>
            <person name="Ryan C.M."/>
            <person name="Banfield J.F."/>
        </authorList>
    </citation>
    <scope>NUCLEOTIDE SEQUENCE [LARGE SCALE GENOMIC DNA]</scope>
    <source>
        <strain evidence="2">CG17_big_fil_post_rev_8_21_14_2_50_48_46</strain>
    </source>
</reference>
<evidence type="ECO:0000256" key="1">
    <source>
        <dbReference type="SAM" id="Phobius"/>
    </source>
</evidence>
<gene>
    <name evidence="2" type="ORF">COW36_21465</name>
</gene>